<dbReference type="InterPro" id="IPR046953">
    <property type="entry name" value="Spore_GerAC-like_C"/>
</dbReference>
<evidence type="ECO:0000313" key="11">
    <source>
        <dbReference type="Proteomes" id="UP000037146"/>
    </source>
</evidence>
<dbReference type="PANTHER" id="PTHR35789:SF1">
    <property type="entry name" value="SPORE GERMINATION PROTEIN B3"/>
    <property type="match status" value="1"/>
</dbReference>
<dbReference type="RefSeq" id="WP_049680175.1">
    <property type="nucleotide sequence ID" value="NZ_LFZW01000001.1"/>
</dbReference>
<proteinExistence type="inferred from homology"/>
<keyword evidence="7" id="KW-0449">Lipoprotein</keyword>
<dbReference type="Pfam" id="PF25198">
    <property type="entry name" value="Spore_GerAC_N"/>
    <property type="match status" value="1"/>
</dbReference>
<name>A0A0K9GQD0_9BACI</name>
<protein>
    <submittedName>
        <fullName evidence="10">Spore gernimation protein GerC</fullName>
    </submittedName>
</protein>
<dbReference type="PATRIC" id="fig|1679170.3.peg.942"/>
<feature type="domain" description="Spore germination protein N-terminal" evidence="9">
    <location>
        <begin position="22"/>
        <end position="196"/>
    </location>
</feature>
<dbReference type="OrthoDB" id="9816067at2"/>
<dbReference type="STRING" id="1679170.AC625_04395"/>
<evidence type="ECO:0000256" key="7">
    <source>
        <dbReference type="ARBA" id="ARBA00023288"/>
    </source>
</evidence>
<comment type="subcellular location">
    <subcellularLocation>
        <location evidence="1">Membrane</location>
        <topology evidence="1">Lipid-anchor</topology>
    </subcellularLocation>
</comment>
<evidence type="ECO:0000256" key="5">
    <source>
        <dbReference type="ARBA" id="ARBA00023136"/>
    </source>
</evidence>
<dbReference type="InterPro" id="IPR057336">
    <property type="entry name" value="GerAC_N"/>
</dbReference>
<keyword evidence="3" id="KW-0309">Germination</keyword>
<dbReference type="GO" id="GO:0009847">
    <property type="term" value="P:spore germination"/>
    <property type="evidence" value="ECO:0007669"/>
    <property type="project" value="InterPro"/>
</dbReference>
<dbReference type="AlphaFoldDB" id="A0A0K9GQD0"/>
<evidence type="ECO:0000259" key="8">
    <source>
        <dbReference type="Pfam" id="PF05504"/>
    </source>
</evidence>
<evidence type="ECO:0000259" key="9">
    <source>
        <dbReference type="Pfam" id="PF25198"/>
    </source>
</evidence>
<dbReference type="InterPro" id="IPR008844">
    <property type="entry name" value="Spore_GerAC-like"/>
</dbReference>
<dbReference type="PROSITE" id="PS51257">
    <property type="entry name" value="PROKAR_LIPOPROTEIN"/>
    <property type="match status" value="1"/>
</dbReference>
<dbReference type="Gene3D" id="6.20.190.10">
    <property type="entry name" value="Nutrient germinant receptor protein C, domain 1"/>
    <property type="match status" value="1"/>
</dbReference>
<evidence type="ECO:0000256" key="1">
    <source>
        <dbReference type="ARBA" id="ARBA00004635"/>
    </source>
</evidence>
<accession>A0A0K9GQD0</accession>
<keyword evidence="4" id="KW-0732">Signal</keyword>
<keyword evidence="6" id="KW-0564">Palmitate</keyword>
<comment type="similarity">
    <text evidence="2">Belongs to the GerABKC lipoprotein family.</text>
</comment>
<reference evidence="11" key="1">
    <citation type="submission" date="2015-07" db="EMBL/GenBank/DDBJ databases">
        <title>Genome sequencing project for genomic taxonomy and phylogenomics of Bacillus-like bacteria.</title>
        <authorList>
            <person name="Liu B."/>
            <person name="Wang J."/>
            <person name="Zhu Y."/>
            <person name="Liu G."/>
            <person name="Chen Q."/>
            <person name="Chen Z."/>
            <person name="Lan J."/>
            <person name="Che J."/>
            <person name="Ge C."/>
            <person name="Shi H."/>
            <person name="Pan Z."/>
            <person name="Liu X."/>
        </authorList>
    </citation>
    <scope>NUCLEOTIDE SEQUENCE [LARGE SCALE GENOMIC DNA]</scope>
    <source>
        <strain evidence="11">FJAT-27997</strain>
    </source>
</reference>
<comment type="caution">
    <text evidence="10">The sequence shown here is derived from an EMBL/GenBank/DDBJ whole genome shotgun (WGS) entry which is preliminary data.</text>
</comment>
<dbReference type="GO" id="GO:0016020">
    <property type="term" value="C:membrane"/>
    <property type="evidence" value="ECO:0007669"/>
    <property type="project" value="UniProtKB-SubCell"/>
</dbReference>
<dbReference type="Pfam" id="PF05504">
    <property type="entry name" value="Spore_GerAC"/>
    <property type="match status" value="1"/>
</dbReference>
<keyword evidence="11" id="KW-1185">Reference proteome</keyword>
<keyword evidence="5" id="KW-0472">Membrane</keyword>
<evidence type="ECO:0000313" key="10">
    <source>
        <dbReference type="EMBL" id="KMY48848.1"/>
    </source>
</evidence>
<dbReference type="Gene3D" id="3.30.300.210">
    <property type="entry name" value="Nutrient germinant receptor protein C, domain 3"/>
    <property type="match status" value="1"/>
</dbReference>
<feature type="domain" description="Spore germination GerAC-like C-terminal" evidence="8">
    <location>
        <begin position="215"/>
        <end position="379"/>
    </location>
</feature>
<dbReference type="NCBIfam" id="TIGR02887">
    <property type="entry name" value="spore_ger_x_C"/>
    <property type="match status" value="1"/>
</dbReference>
<dbReference type="PANTHER" id="PTHR35789">
    <property type="entry name" value="SPORE GERMINATION PROTEIN B3"/>
    <property type="match status" value="1"/>
</dbReference>
<evidence type="ECO:0000256" key="3">
    <source>
        <dbReference type="ARBA" id="ARBA00022544"/>
    </source>
</evidence>
<evidence type="ECO:0000256" key="4">
    <source>
        <dbReference type="ARBA" id="ARBA00022729"/>
    </source>
</evidence>
<dbReference type="InterPro" id="IPR038501">
    <property type="entry name" value="Spore_GerAC_C_sf"/>
</dbReference>
<evidence type="ECO:0000256" key="6">
    <source>
        <dbReference type="ARBA" id="ARBA00023139"/>
    </source>
</evidence>
<organism evidence="10 11">
    <name type="scientific">Peribacillus loiseleuriae</name>
    <dbReference type="NCBI Taxonomy" id="1679170"/>
    <lineage>
        <taxon>Bacteria</taxon>
        <taxon>Bacillati</taxon>
        <taxon>Bacillota</taxon>
        <taxon>Bacilli</taxon>
        <taxon>Bacillales</taxon>
        <taxon>Bacillaceae</taxon>
        <taxon>Peribacillus</taxon>
    </lineage>
</organism>
<dbReference type="Proteomes" id="UP000037146">
    <property type="component" value="Unassembled WGS sequence"/>
</dbReference>
<dbReference type="EMBL" id="LFZW01000001">
    <property type="protein sequence ID" value="KMY48848.1"/>
    <property type="molecule type" value="Genomic_DNA"/>
</dbReference>
<gene>
    <name evidence="10" type="ORF">AC625_04395</name>
</gene>
<evidence type="ECO:0000256" key="2">
    <source>
        <dbReference type="ARBA" id="ARBA00007886"/>
    </source>
</evidence>
<sequence length="395" mass="44172">MKNIFLLVLVSGVTLLVSGCWDRVEVNDLAIVTAAAIDKKDDNQIELSLQIFIPKALSSGGGQGGGTGGGGAVTLVTSHKGSNISDALSKLQSEFPRRVFWGHCKVFIFGERLAKAGIQEQMDFLLRHPQPRERAYVYVSEGKAKPILELFAPLERYSAERLREISDLHLGMQVTLQDLDEKLIGIAQAAALPRVDILPPEKGQEKSQGKPYIVGTAVFKKDKMIGKLTENETRGILWIRNEIEASTVTFKLGAEKGKISINPIEATIKLVPVIQNKKWIMVVKIDTEGSIIQNGTNLNLSSTKLIRAVEKAFAKEIEKRIKLAFQQTQQVLKADIVGFGEEFFRKYPKQWKENEGRWDKIYPEIELEIEIKAHVRRQGYINKPGGMPEKEVKEQ</sequence>